<dbReference type="NCBIfam" id="TIGR01643">
    <property type="entry name" value="YD_repeat_2x"/>
    <property type="match status" value="1"/>
</dbReference>
<dbReference type="Gene3D" id="2.180.10.10">
    <property type="entry name" value="RHS repeat-associated core"/>
    <property type="match status" value="2"/>
</dbReference>
<dbReference type="EMBL" id="LBWG01000051">
    <property type="protein sequence ID" value="KKR02736.1"/>
    <property type="molecule type" value="Genomic_DNA"/>
</dbReference>
<reference evidence="1 2" key="1">
    <citation type="journal article" date="2015" name="Nature">
        <title>rRNA introns, odd ribosomes, and small enigmatic genomes across a large radiation of phyla.</title>
        <authorList>
            <person name="Brown C.T."/>
            <person name="Hug L.A."/>
            <person name="Thomas B.C."/>
            <person name="Sharon I."/>
            <person name="Castelle C.J."/>
            <person name="Singh A."/>
            <person name="Wilkins M.J."/>
            <person name="Williams K.H."/>
            <person name="Banfield J.F."/>
        </authorList>
    </citation>
    <scope>NUCLEOTIDE SEQUENCE [LARGE SCALE GENOMIC DNA]</scope>
</reference>
<dbReference type="NCBIfam" id="NF033679">
    <property type="entry name" value="DNRLRE_dom"/>
    <property type="match status" value="1"/>
</dbReference>
<feature type="non-terminal residue" evidence="1">
    <location>
        <position position="1"/>
    </location>
</feature>
<dbReference type="Gene3D" id="2.60.120.260">
    <property type="entry name" value="Galactose-binding domain-like"/>
    <property type="match status" value="2"/>
</dbReference>
<comment type="caution">
    <text evidence="1">The sequence shown here is derived from an EMBL/GenBank/DDBJ whole genome shotgun (WGS) entry which is preliminary data.</text>
</comment>
<name>A0A0G0MQL9_9BACT</name>
<proteinExistence type="predicted"/>
<gene>
    <name evidence="1" type="ORF">UT30_C0051G0004</name>
</gene>
<protein>
    <submittedName>
        <fullName evidence="1">Pretoxin HINT domain protein</fullName>
    </submittedName>
</protein>
<dbReference type="InterPro" id="IPR006530">
    <property type="entry name" value="YD"/>
</dbReference>
<sequence>GSISLHDNASKEIIFTIPAGYMFDANGEYSDAVKYSLEQKEDMSYSLIVTADADWINADGRAFPVTVDPTIWRTNQTVYSNVKDTYITSAYPTSIYGGSECSYTGYQSGHEYISLVGIRQLPEIPKASVVVDAKLGLFVYSYTTSVNIGAYAVTSPWESYEVTWNTKPTIDTTVLDYQNINAVSNINDYDTACYFDITSITQDWYSKKLEPGITSANGVALRVINSTINNRVEFTTANHSYNGAFPIYIISYRDTKGLESRWSYTSHGAGNAGTGYVNDFTGNLVFAHGDISTNGSILPVSVDHVFNTELANTDFTYTASGPYTASFTNMKVGKGWKLSVQETIIERTLNYDTWFCYSDADGTELYFNDFNTAGQYISEDGYGLTITKNTGSIPERYTMVDDYGNKKTFNSSGYITYIRDIMGNEKSFVYTSNRLTSIQYKPAGSGSYITQLSFSYNLNNALYRVTNSQSGDYVEYYYSPNYNDGYSTSNAGYLRKIQYNSGAYSYYEYFSDGRLNCVWDGDTGSKVSYSYSVANDAIVNKTYQVSTVTEKTLSEAEGQKIGFIYDYKKTSVRTRGKDDIYNNSDDILTTYIFDNNGRTICAYSSNLDGSTIYGTSNAVYEAVDINDGSKKVNTITKDSVAGTPAMNLVKNSGAESASYWTQSCTDITYQITEVTSSQKYMGNYSFRTYSSNTTGFAKFSQSVIIPTAGKYTLSAYVKTAFTSGTGGAYLTLSGTTSDKVTGTTNTGIQNGWQRISVTKDFASSGTYTAELNLLGAIGNAYFDCIQLEKGNAPSAFNIINNGSFELQQDWNLLYGGSYINLTGSTHGQVMMFTGNPTGSRQTFQSNVLNVPINTTFVLSGWAMASSASLDKDTTRNFELEARISYSDGTYNSQYVKFNPDYNGWQFASGAIVPKNETAATITSINVFCKYYKNVNTAYFDNISLTMEPAQTYTYNDEGNIDTVTNAEGNKSNTVYDANNVDLASYTNIVGQRYEYDYLQVGGVSAHLVNTIRKSSIASKTITTSYTYDSYGNVTGSTTTSSAASGVSLTNSSTYDYYGNYLNNSTDARGKVTDYNYSTATGLLNFVQDANASRIAYKYDSRDRVTDFYLDTDCDSVIDSGEKKVSYSYSQNRLSQIITAGTTYNMTYDIYGNTSSVGVYGMSSTLATYTYATNNGKITKTEYGNGFYTENVYDELNRVIAIKYNGVEKFKFTYNVSGQLYSSTDLVNSKTYTYEYDSLGRLIRAAEKTTSGTLVMVTENLFDSYGRASNSSYTFSNNDLLNYSIQYNNNSSLISQYNLPNDKTITYNYDAFDRVSSKALSNAYSISYTYKTGVDSSKTTALISELRINNEGSATDTYYNYTYDNVGNILTVSENGVQKQSYEYDALGQLTRENNVYANRTYVFRYNSAGNITTGSLVGVPLLDAEAYFYQNSNWGDLLTNLNGTAITYDNIGNPLNWRNAYSLTWEGRSLKYIGFDAAPMSGMEFKYNSAGIRTYKNYYDMTTGVSNSSFYVLDGSKIIRETRTGSTSQE</sequence>
<evidence type="ECO:0000313" key="1">
    <source>
        <dbReference type="EMBL" id="KKR02736.1"/>
    </source>
</evidence>
<accession>A0A0G0MQL9</accession>
<evidence type="ECO:0000313" key="2">
    <source>
        <dbReference type="Proteomes" id="UP000033935"/>
    </source>
</evidence>
<dbReference type="Proteomes" id="UP000033935">
    <property type="component" value="Unassembled WGS sequence"/>
</dbReference>
<organism evidence="1 2">
    <name type="scientific">Candidatus Uhrbacteria bacterium GW2011_GWF2_39_13</name>
    <dbReference type="NCBI Taxonomy" id="1618995"/>
    <lineage>
        <taxon>Bacteria</taxon>
        <taxon>Candidatus Uhriibacteriota</taxon>
    </lineage>
</organism>